<dbReference type="GO" id="GO:0071281">
    <property type="term" value="P:cellular response to iron ion"/>
    <property type="evidence" value="ECO:0007669"/>
    <property type="project" value="TreeGrafter"/>
</dbReference>
<feature type="signal peptide" evidence="3">
    <location>
        <begin position="1"/>
        <end position="20"/>
    </location>
</feature>
<keyword evidence="2 3" id="KW-0732">Signal</keyword>
<dbReference type="Proteomes" id="UP000191554">
    <property type="component" value="Unassembled WGS sequence"/>
</dbReference>
<dbReference type="EMBL" id="MZGX01000014">
    <property type="protein sequence ID" value="OPX43764.1"/>
    <property type="molecule type" value="Genomic_DNA"/>
</dbReference>
<dbReference type="STRING" id="48256.CLHUN_22440"/>
<evidence type="ECO:0000313" key="5">
    <source>
        <dbReference type="EMBL" id="OPX43764.1"/>
    </source>
</evidence>
<dbReference type="PROSITE" id="PS50983">
    <property type="entry name" value="FE_B12_PBP"/>
    <property type="match status" value="1"/>
</dbReference>
<dbReference type="AlphaFoldDB" id="A0A1V4SIY4"/>
<accession>A0A1V4SIY4</accession>
<dbReference type="OrthoDB" id="9816357at2"/>
<dbReference type="InterPro" id="IPR050902">
    <property type="entry name" value="ABC_Transporter_SBP"/>
</dbReference>
<comment type="similarity">
    <text evidence="1">Belongs to the bacterial solute-binding protein 8 family.</text>
</comment>
<name>A0A1V4SIY4_RUMHU</name>
<feature type="chain" id="PRO_5012460605" evidence="3">
    <location>
        <begin position="21"/>
        <end position="355"/>
    </location>
</feature>
<dbReference type="Gene3D" id="3.40.50.1980">
    <property type="entry name" value="Nitrogenase molybdenum iron protein domain"/>
    <property type="match status" value="2"/>
</dbReference>
<evidence type="ECO:0000256" key="1">
    <source>
        <dbReference type="ARBA" id="ARBA00008814"/>
    </source>
</evidence>
<reference evidence="5 6" key="1">
    <citation type="submission" date="2017-03" db="EMBL/GenBank/DDBJ databases">
        <title>Genome sequence of Clostridium hungatei DSM 14427.</title>
        <authorList>
            <person name="Poehlein A."/>
            <person name="Daniel R."/>
        </authorList>
    </citation>
    <scope>NUCLEOTIDE SEQUENCE [LARGE SCALE GENOMIC DNA]</scope>
    <source>
        <strain evidence="5 6">DSM 14427</strain>
    </source>
</reference>
<comment type="caution">
    <text evidence="5">The sequence shown here is derived from an EMBL/GenBank/DDBJ whole genome shotgun (WGS) entry which is preliminary data.</text>
</comment>
<dbReference type="InterPro" id="IPR002491">
    <property type="entry name" value="ABC_transptr_periplasmic_BD"/>
</dbReference>
<keyword evidence="6" id="KW-1185">Reference proteome</keyword>
<dbReference type="InterPro" id="IPR054828">
    <property type="entry name" value="Vit_B12_bind_prot"/>
</dbReference>
<feature type="domain" description="Fe/B12 periplasmic-binding" evidence="4">
    <location>
        <begin position="91"/>
        <end position="353"/>
    </location>
</feature>
<proteinExistence type="inferred from homology"/>
<dbReference type="PANTHER" id="PTHR30535:SF34">
    <property type="entry name" value="MOLYBDATE-BINDING PROTEIN MOLA"/>
    <property type="match status" value="1"/>
</dbReference>
<organism evidence="5 6">
    <name type="scientific">Ruminiclostridium hungatei</name>
    <name type="common">Clostridium hungatei</name>
    <dbReference type="NCBI Taxonomy" id="48256"/>
    <lineage>
        <taxon>Bacteria</taxon>
        <taxon>Bacillati</taxon>
        <taxon>Bacillota</taxon>
        <taxon>Clostridia</taxon>
        <taxon>Eubacteriales</taxon>
        <taxon>Oscillospiraceae</taxon>
        <taxon>Ruminiclostridium</taxon>
    </lineage>
</organism>
<gene>
    <name evidence="5" type="primary">btuF</name>
    <name evidence="5" type="ORF">CLHUN_22440</name>
</gene>
<dbReference type="PROSITE" id="PS51257">
    <property type="entry name" value="PROKAR_LIPOPROTEIN"/>
    <property type="match status" value="1"/>
</dbReference>
<evidence type="ECO:0000259" key="4">
    <source>
        <dbReference type="PROSITE" id="PS50983"/>
    </source>
</evidence>
<sequence length="355" mass="37831">MKIKILSLIMVFAVALGMFAGCGTDNTAGLSTASVSAVQSAASDTAASSQTEGAAPGEASAGSQASKAVQYPLTLKDADGTEVTIASKPSKIASLPLGACEMLLSLVDKSQIAAMTNYVDDAAVSNIADVAKGVGKRLDFNAEKIIAIQPDLVLVDTWQDKNIIKQLRDSGIKVFVVNTPKNVDEQKEMLKLLGELTDSTAKAEEVINWMEQKLKAVSDKLAGLKEQQKLTIIDYSEMGSTSGKDTNFDDVVTRAGLTNPVAQAGLTGWPQLSKEMIVQYNPDIISVPSWFYDTSKATPESLKKSIAQDKSLAGVKAVKNNRLISVPYNHLSTTSQYSVLAVEDMAKAAYPELFK</sequence>
<evidence type="ECO:0000256" key="3">
    <source>
        <dbReference type="SAM" id="SignalP"/>
    </source>
</evidence>
<evidence type="ECO:0000313" key="6">
    <source>
        <dbReference type="Proteomes" id="UP000191554"/>
    </source>
</evidence>
<dbReference type="PANTHER" id="PTHR30535">
    <property type="entry name" value="VITAMIN B12-BINDING PROTEIN"/>
    <property type="match status" value="1"/>
</dbReference>
<dbReference type="Pfam" id="PF01497">
    <property type="entry name" value="Peripla_BP_2"/>
    <property type="match status" value="1"/>
</dbReference>
<dbReference type="NCBIfam" id="NF038402">
    <property type="entry name" value="TroA_like"/>
    <property type="match status" value="1"/>
</dbReference>
<dbReference type="RefSeq" id="WP_080064683.1">
    <property type="nucleotide sequence ID" value="NZ_MZGX01000014.1"/>
</dbReference>
<evidence type="ECO:0000256" key="2">
    <source>
        <dbReference type="ARBA" id="ARBA00022729"/>
    </source>
</evidence>
<protein>
    <submittedName>
        <fullName evidence="5">Vitamin B12-binding protein</fullName>
    </submittedName>
</protein>
<dbReference type="SUPFAM" id="SSF53807">
    <property type="entry name" value="Helical backbone' metal receptor"/>
    <property type="match status" value="1"/>
</dbReference>